<sequence length="177" mass="20234">MLIYSKKEKPMLKMDGVCFLHRYNKQACIPRRQLDGLRWVTKGTERTPIYIQPNGKMIGTLVVRGPKASVSYEIKDGRPVFTVDVQATGSIIELLKNMPEKQIIEYATKTVKKEIEDLFQLGVKEGIDTLQLSNALYRQNVNDWPKYTTNGLVPLTKDTLGKINVKLSIDTYRKSKK</sequence>
<accession>A0A178TDI5</accession>
<dbReference type="AlphaFoldDB" id="A0A178TDI5"/>
<dbReference type="Gene3D" id="3.30.300.210">
    <property type="entry name" value="Nutrient germinant receptor protein C, domain 3"/>
    <property type="match status" value="1"/>
</dbReference>
<reference evidence="2 3" key="1">
    <citation type="submission" date="2016-03" db="EMBL/GenBank/DDBJ databases">
        <title>Spore heat resistance.</title>
        <authorList>
            <person name="Boekhorst J."/>
            <person name="Berendsen E.M."/>
            <person name="Wells-Bennik M.H."/>
            <person name="Kuipers O.P."/>
        </authorList>
    </citation>
    <scope>NUCLEOTIDE SEQUENCE [LARGE SCALE GENOMIC DNA]</scope>
    <source>
        <strain evidence="2 3">AF16</strain>
    </source>
</reference>
<organism evidence="2 3">
    <name type="scientific">Anoxybacillus flavithermus</name>
    <dbReference type="NCBI Taxonomy" id="33934"/>
    <lineage>
        <taxon>Bacteria</taxon>
        <taxon>Bacillati</taxon>
        <taxon>Bacillota</taxon>
        <taxon>Bacilli</taxon>
        <taxon>Bacillales</taxon>
        <taxon>Anoxybacillaceae</taxon>
        <taxon>Anoxybacillus</taxon>
    </lineage>
</organism>
<protein>
    <submittedName>
        <fullName evidence="2">Spore germination protein XC</fullName>
    </submittedName>
</protein>
<dbReference type="EMBL" id="LUCQ01000089">
    <property type="protein sequence ID" value="OAO79410.1"/>
    <property type="molecule type" value="Genomic_DNA"/>
</dbReference>
<comment type="caution">
    <text evidence="2">The sequence shown here is derived from an EMBL/GenBank/DDBJ whole genome shotgun (WGS) entry which is preliminary data.</text>
</comment>
<keyword evidence="3" id="KW-1185">Reference proteome</keyword>
<feature type="domain" description="Spore germination GerAC-like C-terminal" evidence="1">
    <location>
        <begin position="30"/>
        <end position="169"/>
    </location>
</feature>
<evidence type="ECO:0000313" key="3">
    <source>
        <dbReference type="Proteomes" id="UP000078336"/>
    </source>
</evidence>
<evidence type="ECO:0000259" key="1">
    <source>
        <dbReference type="Pfam" id="PF05504"/>
    </source>
</evidence>
<gene>
    <name evidence="2" type="ORF">TAF16_1470</name>
</gene>
<proteinExistence type="predicted"/>
<dbReference type="InterPro" id="IPR046953">
    <property type="entry name" value="Spore_GerAC-like_C"/>
</dbReference>
<name>A0A178TDI5_9BACL</name>
<evidence type="ECO:0000313" key="2">
    <source>
        <dbReference type="EMBL" id="OAO79410.1"/>
    </source>
</evidence>
<dbReference type="Proteomes" id="UP000078336">
    <property type="component" value="Unassembled WGS sequence"/>
</dbReference>
<dbReference type="PATRIC" id="fig|33934.7.peg.392"/>
<dbReference type="Pfam" id="PF05504">
    <property type="entry name" value="Spore_GerAC"/>
    <property type="match status" value="1"/>
</dbReference>
<dbReference type="InterPro" id="IPR038501">
    <property type="entry name" value="Spore_GerAC_C_sf"/>
</dbReference>